<keyword evidence="7" id="KW-0325">Glycoprotein</keyword>
<dbReference type="InterPro" id="IPR049452">
    <property type="entry name" value="Anoctamin_TM"/>
</dbReference>
<feature type="transmembrane region" description="Helical" evidence="8">
    <location>
        <begin position="630"/>
        <end position="655"/>
    </location>
</feature>
<feature type="compositionally biased region" description="Acidic residues" evidence="9">
    <location>
        <begin position="994"/>
        <end position="1018"/>
    </location>
</feature>
<dbReference type="Proteomes" id="UP000005239">
    <property type="component" value="Unassembled WGS sequence"/>
</dbReference>
<feature type="region of interest" description="Disordered" evidence="9">
    <location>
        <begin position="916"/>
        <end position="954"/>
    </location>
</feature>
<dbReference type="GO" id="GO:0046983">
    <property type="term" value="F:protein dimerization activity"/>
    <property type="evidence" value="ECO:0007669"/>
    <property type="project" value="InterPro"/>
</dbReference>
<comment type="similarity">
    <text evidence="2 8">Belongs to the anoctamin family.</text>
</comment>
<dbReference type="AlphaFoldDB" id="A0A2A6BW69"/>
<gene>
    <name evidence="12" type="primary">WBGene00278442</name>
</gene>
<evidence type="ECO:0000259" key="10">
    <source>
        <dbReference type="Pfam" id="PF04547"/>
    </source>
</evidence>
<dbReference type="Pfam" id="PF04547">
    <property type="entry name" value="Anoctamin"/>
    <property type="match status" value="1"/>
</dbReference>
<evidence type="ECO:0000256" key="7">
    <source>
        <dbReference type="ARBA" id="ARBA00023180"/>
    </source>
</evidence>
<protein>
    <recommendedName>
        <fullName evidence="8">Anoctamin</fullName>
    </recommendedName>
</protein>
<feature type="transmembrane region" description="Helical" evidence="8">
    <location>
        <begin position="338"/>
        <end position="357"/>
    </location>
</feature>
<dbReference type="InterPro" id="IPR029021">
    <property type="entry name" value="Prot-tyrosine_phosphatase-like"/>
</dbReference>
<feature type="transmembrane region" description="Helical" evidence="8">
    <location>
        <begin position="410"/>
        <end position="436"/>
    </location>
</feature>
<dbReference type="EnsemblMetazoa" id="PPA40073.1">
    <property type="protein sequence ID" value="PPA40073.1"/>
    <property type="gene ID" value="WBGene00278442"/>
</dbReference>
<comment type="caution">
    <text evidence="8">Lacks conserved residue(s) required for the propagation of feature annotation.</text>
</comment>
<dbReference type="PANTHER" id="PTHR12308:SF73">
    <property type="entry name" value="ANOCTAMIN"/>
    <property type="match status" value="1"/>
</dbReference>
<feature type="region of interest" description="Disordered" evidence="9">
    <location>
        <begin position="977"/>
        <end position="1049"/>
    </location>
</feature>
<sequence>MVFTSNELDYPYFPFRIKIDYVLVSRTDDLSRQYHRSAFERALKSEGLIIAYEVVYPFLFTLISCPFWRLCKEAEKESLYFPLKKILTEPSLPSCIISLPHSAFFIAPDSVNFVNVPFDISHSHLFIDFEDERKFFSSCQRNFLTYQILCDVDINSFIERNEGRRESSLYHNDPDRMKRKGLIFMLMEKTYQDGFVLHDLSEGDTQYRKIKENVIVNVNQFFNDIDDPRLSLSRIWSNWLKTQPLNMIRNYFGEAIGFYFAWEGTFCTLLWPAAIVGIAVFIYGLTKSIHDSPRLFHECFILNSTGISYIVPCSTTNHLTQLFSAVSKWTLNAFDTELTAFFAVFMSIWGSIFLTVWNRNSSVLTSEWDCESIRETECDRAQFIGTSTEIDPVTGETVIVYPSWIRWLKIVASLIIVLFSMGIVVCSVISVILYKCFALQYLHCNKEFNWLCSLCINFLPSILNTSSTMVLGMIYSGVVYRLTDWENHQTQTEYQNALIVKLFAFQFVNNYTSLFYIAFVRPESNGFQTNGLFGLGPIYKDVCKEGTCGSLLALQLIIHLIIKPFPKWSKDIVIPYFVRLTKLARFRWRKKEETAEEMAIGEQEKNILIREWVKPNPGDFVLSELSEKTILFGTTMMFAALFPLAPLIALIIGVIDIRIDASRLVWFNRRPIPERVAGIGIWLNILTFIQYAAVLTNAFIVSFTSDFCTSFFSGSIECNVENRLVIVLVFQNATFLLKYLLQSVIPSTSTELRISQRRKRFVAHYVDEKGHAPEGGLKWDKYSPIGTVIPRTRFIIFKTPLNESLNSRIPAGTEFTVSHLLRMVAERNQRLGLVVDLTDTNRYYDKHDFEGMCIEYEKLYCPGRGFIERDDIVDSFNRVIQKFIEKNDDKAFEKARGHSIGKGTYITALHKAAKEMRDKPSREVIDSDSGESVDDARKKRKRKRREEGGNEMGNMIKNFLGQLGQEASQLEELVSMENNRGNQVMNWERREEEKGEEDGDEGEEDEEREGEEGDEEGGEGSGIGGIVDGYEASPDSSAAQKRRTRRKRLEKMFNVMKRGRFHEIQALRKEMGGE</sequence>
<accession>A0A2A6BW69</accession>
<accession>A0A8R1UW11</accession>
<evidence type="ECO:0000256" key="8">
    <source>
        <dbReference type="RuleBase" id="RU280814"/>
    </source>
</evidence>
<feature type="transmembrane region" description="Helical" evidence="8">
    <location>
        <begin position="676"/>
        <end position="700"/>
    </location>
</feature>
<dbReference type="SUPFAM" id="SSF52799">
    <property type="entry name" value="(Phosphotyrosine protein) phosphatases II"/>
    <property type="match status" value="1"/>
</dbReference>
<proteinExistence type="inferred from homology"/>
<dbReference type="Pfam" id="PF16178">
    <property type="entry name" value="Anoct_dimer"/>
    <property type="match status" value="1"/>
</dbReference>
<keyword evidence="5 8" id="KW-1133">Transmembrane helix</keyword>
<evidence type="ECO:0000256" key="2">
    <source>
        <dbReference type="ARBA" id="ARBA00009671"/>
    </source>
</evidence>
<dbReference type="GO" id="GO:0005886">
    <property type="term" value="C:plasma membrane"/>
    <property type="evidence" value="ECO:0000318"/>
    <property type="project" value="GO_Central"/>
</dbReference>
<evidence type="ECO:0000256" key="1">
    <source>
        <dbReference type="ARBA" id="ARBA00004651"/>
    </source>
</evidence>
<evidence type="ECO:0000313" key="12">
    <source>
        <dbReference type="EnsemblMetazoa" id="PPA40073.1"/>
    </source>
</evidence>
<evidence type="ECO:0000313" key="13">
    <source>
        <dbReference type="Proteomes" id="UP000005239"/>
    </source>
</evidence>
<feature type="compositionally biased region" description="Basic residues" evidence="9">
    <location>
        <begin position="1040"/>
        <end position="1049"/>
    </location>
</feature>
<feature type="transmembrane region" description="Helical" evidence="8">
    <location>
        <begin position="448"/>
        <end position="475"/>
    </location>
</feature>
<reference evidence="13" key="1">
    <citation type="journal article" date="2008" name="Nat. Genet.">
        <title>The Pristionchus pacificus genome provides a unique perspective on nematode lifestyle and parasitism.</title>
        <authorList>
            <person name="Dieterich C."/>
            <person name="Clifton S.W."/>
            <person name="Schuster L.N."/>
            <person name="Chinwalla A."/>
            <person name="Delehaunty K."/>
            <person name="Dinkelacker I."/>
            <person name="Fulton L."/>
            <person name="Fulton R."/>
            <person name="Godfrey J."/>
            <person name="Minx P."/>
            <person name="Mitreva M."/>
            <person name="Roeseler W."/>
            <person name="Tian H."/>
            <person name="Witte H."/>
            <person name="Yang S.P."/>
            <person name="Wilson R.K."/>
            <person name="Sommer R.J."/>
        </authorList>
    </citation>
    <scope>NUCLEOTIDE SEQUENCE [LARGE SCALE GENOMIC DNA]</scope>
    <source>
        <strain evidence="13">PS312</strain>
    </source>
</reference>
<feature type="domain" description="Anoctamin dimerisation" evidence="11">
    <location>
        <begin position="18"/>
        <end position="245"/>
    </location>
</feature>
<dbReference type="InterPro" id="IPR007632">
    <property type="entry name" value="Anoctamin"/>
</dbReference>
<dbReference type="GO" id="GO:1902476">
    <property type="term" value="P:chloride transmembrane transport"/>
    <property type="evidence" value="ECO:0000318"/>
    <property type="project" value="GO_Central"/>
</dbReference>
<organism evidence="12 13">
    <name type="scientific">Pristionchus pacificus</name>
    <name type="common">Parasitic nematode worm</name>
    <dbReference type="NCBI Taxonomy" id="54126"/>
    <lineage>
        <taxon>Eukaryota</taxon>
        <taxon>Metazoa</taxon>
        <taxon>Ecdysozoa</taxon>
        <taxon>Nematoda</taxon>
        <taxon>Chromadorea</taxon>
        <taxon>Rhabditida</taxon>
        <taxon>Rhabditina</taxon>
        <taxon>Diplogasteromorpha</taxon>
        <taxon>Diplogasteroidea</taxon>
        <taxon>Neodiplogasteridae</taxon>
        <taxon>Pristionchus</taxon>
    </lineage>
</organism>
<keyword evidence="3" id="KW-1003">Cell membrane</keyword>
<feature type="domain" description="Anoctamin transmembrane" evidence="10">
    <location>
        <begin position="248"/>
        <end position="758"/>
    </location>
</feature>
<name>A0A2A6BW69_PRIPA</name>
<dbReference type="GO" id="GO:0005254">
    <property type="term" value="F:chloride channel activity"/>
    <property type="evidence" value="ECO:0000318"/>
    <property type="project" value="GO_Central"/>
</dbReference>
<feature type="compositionally biased region" description="Basic and acidic residues" evidence="9">
    <location>
        <begin position="916"/>
        <end position="925"/>
    </location>
</feature>
<evidence type="ECO:0000256" key="6">
    <source>
        <dbReference type="ARBA" id="ARBA00023136"/>
    </source>
</evidence>
<comment type="subcellular location">
    <subcellularLocation>
        <location evidence="1">Cell membrane</location>
        <topology evidence="1">Multi-pass membrane protein</topology>
    </subcellularLocation>
    <subcellularLocation>
        <location evidence="8">Membrane</location>
        <topology evidence="8">Multi-pass membrane protein</topology>
    </subcellularLocation>
</comment>
<evidence type="ECO:0000256" key="5">
    <source>
        <dbReference type="ARBA" id="ARBA00022989"/>
    </source>
</evidence>
<reference evidence="12" key="2">
    <citation type="submission" date="2022-06" db="UniProtKB">
        <authorList>
            <consortium name="EnsemblMetazoa"/>
        </authorList>
    </citation>
    <scope>IDENTIFICATION</scope>
    <source>
        <strain evidence="12">PS312</strain>
    </source>
</reference>
<dbReference type="InterPro" id="IPR032394">
    <property type="entry name" value="Anoct_dimer"/>
</dbReference>
<keyword evidence="13" id="KW-1185">Reference proteome</keyword>
<evidence type="ECO:0000256" key="3">
    <source>
        <dbReference type="ARBA" id="ARBA00022475"/>
    </source>
</evidence>
<evidence type="ECO:0000256" key="9">
    <source>
        <dbReference type="SAM" id="MobiDB-lite"/>
    </source>
</evidence>
<dbReference type="Gene3D" id="3.90.190.10">
    <property type="entry name" value="Protein tyrosine phosphatase superfamily"/>
    <property type="match status" value="1"/>
</dbReference>
<evidence type="ECO:0000256" key="4">
    <source>
        <dbReference type="ARBA" id="ARBA00022692"/>
    </source>
</evidence>
<keyword evidence="4 8" id="KW-0812">Transmembrane</keyword>
<keyword evidence="6 8" id="KW-0472">Membrane</keyword>
<evidence type="ECO:0000259" key="11">
    <source>
        <dbReference type="Pfam" id="PF16178"/>
    </source>
</evidence>
<dbReference type="PANTHER" id="PTHR12308">
    <property type="entry name" value="ANOCTAMIN"/>
    <property type="match status" value="1"/>
</dbReference>